<comment type="similarity">
    <text evidence="2">Belongs to the CRISPR-associated Csm2 family.</text>
</comment>
<keyword evidence="4" id="KW-0694">RNA-binding</keyword>
<dbReference type="Pfam" id="PF03750">
    <property type="entry name" value="Csm2_III-A"/>
    <property type="match status" value="1"/>
</dbReference>
<evidence type="ECO:0000256" key="5">
    <source>
        <dbReference type="ARBA" id="ARBA00023118"/>
    </source>
</evidence>
<proteinExistence type="inferred from homology"/>
<evidence type="ECO:0000256" key="2">
    <source>
        <dbReference type="ARBA" id="ARBA00006896"/>
    </source>
</evidence>
<sequence length="137" mass="16091">MADQRYPNNYEYLKNGYYTDSSNKRLRRGIIIEDAKRVAEDLVSGKIKMTSTTLRRFYSKLLSAYEKYKSNNDFEGIVNQIEALIPDAEIAVKREVAPYQFKNFIRENVNLASRNPDNLKGFVRHYQSIICFFSEKK</sequence>
<evidence type="ECO:0000256" key="3">
    <source>
        <dbReference type="ARBA" id="ARBA00016118"/>
    </source>
</evidence>
<accession>A0ABY4CPW9</accession>
<evidence type="ECO:0000256" key="4">
    <source>
        <dbReference type="ARBA" id="ARBA00022884"/>
    </source>
</evidence>
<evidence type="ECO:0000313" key="8">
    <source>
        <dbReference type="Proteomes" id="UP000830167"/>
    </source>
</evidence>
<name>A0ABY4CPW9_9BACL</name>
<organism evidence="7 8">
    <name type="scientific">Fodinisporobacter ferrooxydans</name>
    <dbReference type="NCBI Taxonomy" id="2901836"/>
    <lineage>
        <taxon>Bacteria</taxon>
        <taxon>Bacillati</taxon>
        <taxon>Bacillota</taxon>
        <taxon>Bacilli</taxon>
        <taxon>Bacillales</taxon>
        <taxon>Alicyclobacillaceae</taxon>
        <taxon>Fodinisporobacter</taxon>
    </lineage>
</organism>
<comment type="function">
    <text evidence="1">This subunit may be involved in monitoring complementarity of crRNA and target RNA.</text>
</comment>
<dbReference type="RefSeq" id="WP_347439179.1">
    <property type="nucleotide sequence ID" value="NZ_CP089291.1"/>
</dbReference>
<evidence type="ECO:0000256" key="6">
    <source>
        <dbReference type="ARBA" id="ARBA00031723"/>
    </source>
</evidence>
<reference evidence="7" key="1">
    <citation type="submission" date="2021-12" db="EMBL/GenBank/DDBJ databases">
        <title>Alicyclobacillaceae gen. nov., sp. nov., isolated from chalcocite enrichment system.</title>
        <authorList>
            <person name="Jiang Z."/>
        </authorList>
    </citation>
    <scope>NUCLEOTIDE SEQUENCE</scope>
    <source>
        <strain evidence="7">MYW30-H2</strain>
    </source>
</reference>
<dbReference type="EMBL" id="CP089291">
    <property type="protein sequence ID" value="UOF92510.1"/>
    <property type="molecule type" value="Genomic_DNA"/>
</dbReference>
<keyword evidence="5" id="KW-0051">Antiviral defense</keyword>
<dbReference type="Proteomes" id="UP000830167">
    <property type="component" value="Chromosome"/>
</dbReference>
<protein>
    <recommendedName>
        <fullName evidence="3">CRISPR system Cms protein Csm2</fullName>
    </recommendedName>
    <alternativeName>
        <fullName evidence="6">CRISPR type III A-associated protein Csm2</fullName>
    </alternativeName>
</protein>
<evidence type="ECO:0000313" key="7">
    <source>
        <dbReference type="EMBL" id="UOF92510.1"/>
    </source>
</evidence>
<dbReference type="InterPro" id="IPR010149">
    <property type="entry name" value="CRISPR-assoc_prot_Csm2_III-A"/>
</dbReference>
<evidence type="ECO:0000256" key="1">
    <source>
        <dbReference type="ARBA" id="ARBA00003640"/>
    </source>
</evidence>
<gene>
    <name evidence="7" type="primary">csm2</name>
    <name evidence="7" type="ORF">LSG31_10330</name>
</gene>
<keyword evidence="8" id="KW-1185">Reference proteome</keyword>